<protein>
    <submittedName>
        <fullName evidence="2">Uncharacterized protein</fullName>
    </submittedName>
</protein>
<proteinExistence type="predicted"/>
<evidence type="ECO:0000313" key="3">
    <source>
        <dbReference type="Proteomes" id="UP000600365"/>
    </source>
</evidence>
<dbReference type="AlphaFoldDB" id="A0A917Y9M9"/>
<evidence type="ECO:0000256" key="1">
    <source>
        <dbReference type="SAM" id="MobiDB-lite"/>
    </source>
</evidence>
<reference evidence="2 3" key="1">
    <citation type="journal article" date="2014" name="Int. J. Syst. Evol. Microbiol.">
        <title>Complete genome sequence of Corynebacterium casei LMG S-19264T (=DSM 44701T), isolated from a smear-ripened cheese.</title>
        <authorList>
            <consortium name="US DOE Joint Genome Institute (JGI-PGF)"/>
            <person name="Walter F."/>
            <person name="Albersmeier A."/>
            <person name="Kalinowski J."/>
            <person name="Ruckert C."/>
        </authorList>
    </citation>
    <scope>NUCLEOTIDE SEQUENCE [LARGE SCALE GENOMIC DNA]</scope>
    <source>
        <strain evidence="2 3">CGMCC 4.7111</strain>
    </source>
</reference>
<evidence type="ECO:0000313" key="2">
    <source>
        <dbReference type="EMBL" id="GGN81167.1"/>
    </source>
</evidence>
<gene>
    <name evidence="2" type="ORF">GCM10011579_067410</name>
</gene>
<sequence length="118" mass="13027">MNGRAVQALRAPEERTLKPSAVHGGRGRYRRHSEGPDASIVRVPTRSRIRNGKPSKGVLHAELGMATQVLKRRQHRGPTTTRKDRRGGGEWEMTRTGLRPAPGARARSFPVSFLSPSV</sequence>
<keyword evidence="3" id="KW-1185">Reference proteome</keyword>
<comment type="caution">
    <text evidence="2">The sequence shown here is derived from an EMBL/GenBank/DDBJ whole genome shotgun (WGS) entry which is preliminary data.</text>
</comment>
<dbReference type="EMBL" id="BMMM01000014">
    <property type="protein sequence ID" value="GGN81167.1"/>
    <property type="molecule type" value="Genomic_DNA"/>
</dbReference>
<feature type="region of interest" description="Disordered" evidence="1">
    <location>
        <begin position="71"/>
        <end position="107"/>
    </location>
</feature>
<feature type="region of interest" description="Disordered" evidence="1">
    <location>
        <begin position="19"/>
        <end position="38"/>
    </location>
</feature>
<organism evidence="2 3">
    <name type="scientific">Streptomyces albiflavescens</name>
    <dbReference type="NCBI Taxonomy" id="1623582"/>
    <lineage>
        <taxon>Bacteria</taxon>
        <taxon>Bacillati</taxon>
        <taxon>Actinomycetota</taxon>
        <taxon>Actinomycetes</taxon>
        <taxon>Kitasatosporales</taxon>
        <taxon>Streptomycetaceae</taxon>
        <taxon>Streptomyces</taxon>
    </lineage>
</organism>
<dbReference type="Proteomes" id="UP000600365">
    <property type="component" value="Unassembled WGS sequence"/>
</dbReference>
<accession>A0A917Y9M9</accession>
<name>A0A917Y9M9_9ACTN</name>